<proteinExistence type="predicted"/>
<dbReference type="Proteomes" id="UP000654075">
    <property type="component" value="Unassembled WGS sequence"/>
</dbReference>
<protein>
    <submittedName>
        <fullName evidence="1">Uncharacterized protein</fullName>
    </submittedName>
</protein>
<evidence type="ECO:0000313" key="2">
    <source>
        <dbReference type="Proteomes" id="UP000654075"/>
    </source>
</evidence>
<dbReference type="AlphaFoldDB" id="A0A813D2Q4"/>
<keyword evidence="2" id="KW-1185">Reference proteome</keyword>
<comment type="caution">
    <text evidence="1">The sequence shown here is derived from an EMBL/GenBank/DDBJ whole genome shotgun (WGS) entry which is preliminary data.</text>
</comment>
<evidence type="ECO:0000313" key="1">
    <source>
        <dbReference type="EMBL" id="CAE8581807.1"/>
    </source>
</evidence>
<accession>A0A813D2Q4</accession>
<dbReference type="EMBL" id="CAJNNV010000207">
    <property type="protein sequence ID" value="CAE8581807.1"/>
    <property type="molecule type" value="Genomic_DNA"/>
</dbReference>
<name>A0A813D2Q4_POLGL</name>
<reference evidence="1" key="1">
    <citation type="submission" date="2021-02" db="EMBL/GenBank/DDBJ databases">
        <authorList>
            <person name="Dougan E. K."/>
            <person name="Rhodes N."/>
            <person name="Thang M."/>
            <person name="Chan C."/>
        </authorList>
    </citation>
    <scope>NUCLEOTIDE SEQUENCE</scope>
</reference>
<gene>
    <name evidence="1" type="ORF">PGLA1383_LOCUS818</name>
</gene>
<organism evidence="1 2">
    <name type="scientific">Polarella glacialis</name>
    <name type="common">Dinoflagellate</name>
    <dbReference type="NCBI Taxonomy" id="89957"/>
    <lineage>
        <taxon>Eukaryota</taxon>
        <taxon>Sar</taxon>
        <taxon>Alveolata</taxon>
        <taxon>Dinophyceae</taxon>
        <taxon>Suessiales</taxon>
        <taxon>Suessiaceae</taxon>
        <taxon>Polarella</taxon>
    </lineage>
</organism>
<sequence>MAKPKQLPLMQTAYSSQFHAKPMLDLSANRELCEVNRKSGAGTMPKAHQPFTSTSSYFDFCSHRPLQQAAVKVDPRAGDSLLGTLGREFGATLSQARETYSWPEPLKGGHAEPARPRGYLDMPHGRPTDGLWKTSYSSEFGWTGKPRRRKFGTLHPQRSASAGAVGIGQV</sequence>